<protein>
    <recommendedName>
        <fullName evidence="3">PAS domain-containing protein</fullName>
    </recommendedName>
</protein>
<gene>
    <name evidence="1" type="ORF">ACFSM5_03995</name>
</gene>
<evidence type="ECO:0000313" key="2">
    <source>
        <dbReference type="Proteomes" id="UP001597295"/>
    </source>
</evidence>
<reference evidence="2" key="1">
    <citation type="journal article" date="2019" name="Int. J. Syst. Evol. Microbiol.">
        <title>The Global Catalogue of Microorganisms (GCM) 10K type strain sequencing project: providing services to taxonomists for standard genome sequencing and annotation.</title>
        <authorList>
            <consortium name="The Broad Institute Genomics Platform"/>
            <consortium name="The Broad Institute Genome Sequencing Center for Infectious Disease"/>
            <person name="Wu L."/>
            <person name="Ma J."/>
        </authorList>
    </citation>
    <scope>NUCLEOTIDE SEQUENCE [LARGE SCALE GENOMIC DNA]</scope>
    <source>
        <strain evidence="2">CGMCC 1.19062</strain>
    </source>
</reference>
<accession>A0ABW5DLV3</accession>
<dbReference type="Proteomes" id="UP001597295">
    <property type="component" value="Unassembled WGS sequence"/>
</dbReference>
<evidence type="ECO:0000313" key="1">
    <source>
        <dbReference type="EMBL" id="MFD2262037.1"/>
    </source>
</evidence>
<organism evidence="1 2">
    <name type="scientific">Lacibacterium aquatile</name>
    <dbReference type="NCBI Taxonomy" id="1168082"/>
    <lineage>
        <taxon>Bacteria</taxon>
        <taxon>Pseudomonadati</taxon>
        <taxon>Pseudomonadota</taxon>
        <taxon>Alphaproteobacteria</taxon>
        <taxon>Rhodospirillales</taxon>
        <taxon>Rhodospirillaceae</taxon>
    </lineage>
</organism>
<dbReference type="RefSeq" id="WP_379874948.1">
    <property type="nucleotide sequence ID" value="NZ_JBHUIP010000003.1"/>
</dbReference>
<comment type="caution">
    <text evidence="1">The sequence shown here is derived from an EMBL/GenBank/DDBJ whole genome shotgun (WGS) entry which is preliminary data.</text>
</comment>
<proteinExistence type="predicted"/>
<name>A0ABW5DLV3_9PROT</name>
<sequence>MTGFQRQSRSYRFLKSQPLRLPDDFEPDFAALYDVWRSHAAAGKIPGRRSIDLPDLPPGLRGVTNLITVEPADDGYDFRYRLFGSLHRMATLAPPTGRLIGEVIPNDGFLAMMREHYTAVVTSGLPRLDRISSSIGFEGNREIYSYDRLILPLSLDGKTVSDLMTCSIHTPDLSL</sequence>
<keyword evidence="2" id="KW-1185">Reference proteome</keyword>
<dbReference type="EMBL" id="JBHUIP010000003">
    <property type="protein sequence ID" value="MFD2262037.1"/>
    <property type="molecule type" value="Genomic_DNA"/>
</dbReference>
<evidence type="ECO:0008006" key="3">
    <source>
        <dbReference type="Google" id="ProtNLM"/>
    </source>
</evidence>